<feature type="transmembrane region" description="Helical" evidence="9">
    <location>
        <begin position="262"/>
        <end position="286"/>
    </location>
</feature>
<dbReference type="RefSeq" id="WP_188818471.1">
    <property type="nucleotide sequence ID" value="NZ_BMLK01000003.1"/>
</dbReference>
<feature type="transmembrane region" description="Helical" evidence="9">
    <location>
        <begin position="346"/>
        <end position="367"/>
    </location>
</feature>
<dbReference type="Proteomes" id="UP000605099">
    <property type="component" value="Unassembled WGS sequence"/>
</dbReference>
<evidence type="ECO:0000256" key="1">
    <source>
        <dbReference type="ARBA" id="ARBA00004127"/>
    </source>
</evidence>
<evidence type="ECO:0000256" key="3">
    <source>
        <dbReference type="ARBA" id="ARBA00022676"/>
    </source>
</evidence>
<feature type="transmembrane region" description="Helical" evidence="9">
    <location>
        <begin position="293"/>
        <end position="309"/>
    </location>
</feature>
<keyword evidence="8 9" id="KW-0472">Membrane</keyword>
<protein>
    <recommendedName>
        <fullName evidence="12">Alg9-like mannosyltransferase family protein</fullName>
    </recommendedName>
</protein>
<dbReference type="EMBL" id="BMLK01000003">
    <property type="protein sequence ID" value="GGN44075.1"/>
    <property type="molecule type" value="Genomic_DNA"/>
</dbReference>
<keyword evidence="3" id="KW-0328">Glycosyltransferase</keyword>
<evidence type="ECO:0000313" key="11">
    <source>
        <dbReference type="Proteomes" id="UP000605099"/>
    </source>
</evidence>
<comment type="caution">
    <text evidence="10">The sequence shown here is derived from an EMBL/GenBank/DDBJ whole genome shotgun (WGS) entry which is preliminary data.</text>
</comment>
<evidence type="ECO:0000256" key="6">
    <source>
        <dbReference type="ARBA" id="ARBA00022824"/>
    </source>
</evidence>
<keyword evidence="7 9" id="KW-1133">Transmembrane helix</keyword>
<keyword evidence="4" id="KW-0808">Transferase</keyword>
<feature type="transmembrane region" description="Helical" evidence="9">
    <location>
        <begin position="315"/>
        <end position="334"/>
    </location>
</feature>
<evidence type="ECO:0000256" key="7">
    <source>
        <dbReference type="ARBA" id="ARBA00022989"/>
    </source>
</evidence>
<evidence type="ECO:0000256" key="2">
    <source>
        <dbReference type="ARBA" id="ARBA00004586"/>
    </source>
</evidence>
<gene>
    <name evidence="10" type="ORF">GCM10011349_08800</name>
</gene>
<keyword evidence="5 9" id="KW-0812">Transmembrane</keyword>
<dbReference type="PANTHER" id="PTHR22760">
    <property type="entry name" value="GLYCOSYLTRANSFERASE"/>
    <property type="match status" value="1"/>
</dbReference>
<feature type="transmembrane region" description="Helical" evidence="9">
    <location>
        <begin position="96"/>
        <end position="115"/>
    </location>
</feature>
<dbReference type="InterPro" id="IPR005599">
    <property type="entry name" value="GPI_mannosylTrfase"/>
</dbReference>
<keyword evidence="11" id="KW-1185">Reference proteome</keyword>
<feature type="transmembrane region" description="Helical" evidence="9">
    <location>
        <begin position="17"/>
        <end position="39"/>
    </location>
</feature>
<feature type="transmembrane region" description="Helical" evidence="9">
    <location>
        <begin position="215"/>
        <end position="242"/>
    </location>
</feature>
<proteinExistence type="predicted"/>
<evidence type="ECO:0000256" key="9">
    <source>
        <dbReference type="SAM" id="Phobius"/>
    </source>
</evidence>
<evidence type="ECO:0000256" key="8">
    <source>
        <dbReference type="ARBA" id="ARBA00023136"/>
    </source>
</evidence>
<feature type="transmembrane region" description="Helical" evidence="9">
    <location>
        <begin position="176"/>
        <end position="203"/>
    </location>
</feature>
<sequence>MHGVSPKFARTPLTRGWIAAIALVGLAGLALRALGFSLYDIGYSDELMQYLEQANRLVTGHGIVPWESREGLRNALIPQLLAPAVALGHWLAPGTLLHVGLARAWFLLLTMVALPGGWKLGSLHSRVAGLVALTVAAVWWESVLFSEFMLSESLGAALMLAGAGWLLDPGTERWKWAVSGFLIGLAVLVRLQFGAFALVLLVAALRLDGQRWLPVAGGGLVALALGAVSDLIAGMVPFSWVAVTLTVNLGEGVAARFGTAPATAYLPMLMQHLFPFTIPIAVAAFFAGPRYRPLLLAALANLLVHSLIAHKEYRFVWLTTLSLLLLASIASARLAERFVARRRPLWVAGLPIALVLCGVWGLASFWADRMTGGARAYRGGGAVARLADRAARNPAICGVALPYEYKSHVVPALLAVPKPLALIPEGVMAGSQPLPDGITAVANALLLSRDARVPAPYRRIACDSGASGFPCLYTWAGTCRADPAFGYQAVLQRNDL</sequence>
<dbReference type="Pfam" id="PF03901">
    <property type="entry name" value="Glyco_transf_22"/>
    <property type="match status" value="1"/>
</dbReference>
<feature type="transmembrane region" description="Helical" evidence="9">
    <location>
        <begin position="127"/>
        <end position="150"/>
    </location>
</feature>
<reference evidence="11" key="1">
    <citation type="journal article" date="2019" name="Int. J. Syst. Evol. Microbiol.">
        <title>The Global Catalogue of Microorganisms (GCM) 10K type strain sequencing project: providing services to taxonomists for standard genome sequencing and annotation.</title>
        <authorList>
            <consortium name="The Broad Institute Genomics Platform"/>
            <consortium name="The Broad Institute Genome Sequencing Center for Infectious Disease"/>
            <person name="Wu L."/>
            <person name="Ma J."/>
        </authorList>
    </citation>
    <scope>NUCLEOTIDE SEQUENCE [LARGE SCALE GENOMIC DNA]</scope>
    <source>
        <strain evidence="11">CGMCC 1.6784</strain>
    </source>
</reference>
<comment type="subcellular location">
    <subcellularLocation>
        <location evidence="1">Endomembrane system</location>
        <topology evidence="1">Multi-pass membrane protein</topology>
    </subcellularLocation>
    <subcellularLocation>
        <location evidence="2">Endoplasmic reticulum membrane</location>
    </subcellularLocation>
</comment>
<evidence type="ECO:0000256" key="5">
    <source>
        <dbReference type="ARBA" id="ARBA00022692"/>
    </source>
</evidence>
<evidence type="ECO:0000256" key="4">
    <source>
        <dbReference type="ARBA" id="ARBA00022679"/>
    </source>
</evidence>
<organism evidence="10 11">
    <name type="scientific">Novosphingobium indicum</name>
    <dbReference type="NCBI Taxonomy" id="462949"/>
    <lineage>
        <taxon>Bacteria</taxon>
        <taxon>Pseudomonadati</taxon>
        <taxon>Pseudomonadota</taxon>
        <taxon>Alphaproteobacteria</taxon>
        <taxon>Sphingomonadales</taxon>
        <taxon>Sphingomonadaceae</taxon>
        <taxon>Novosphingobium</taxon>
    </lineage>
</organism>
<name>A0ABQ2JFV1_9SPHN</name>
<accession>A0ABQ2JFV1</accession>
<evidence type="ECO:0000313" key="10">
    <source>
        <dbReference type="EMBL" id="GGN44075.1"/>
    </source>
</evidence>
<evidence type="ECO:0008006" key="12">
    <source>
        <dbReference type="Google" id="ProtNLM"/>
    </source>
</evidence>
<keyword evidence="6" id="KW-0256">Endoplasmic reticulum</keyword>